<dbReference type="Proteomes" id="UP001054945">
    <property type="component" value="Unassembled WGS sequence"/>
</dbReference>
<name>A0AAV4XYJ8_CAEEX</name>
<evidence type="ECO:0000313" key="2">
    <source>
        <dbReference type="Proteomes" id="UP001054945"/>
    </source>
</evidence>
<organism evidence="1 2">
    <name type="scientific">Caerostris extrusa</name>
    <name type="common">Bark spider</name>
    <name type="synonym">Caerostris bankana</name>
    <dbReference type="NCBI Taxonomy" id="172846"/>
    <lineage>
        <taxon>Eukaryota</taxon>
        <taxon>Metazoa</taxon>
        <taxon>Ecdysozoa</taxon>
        <taxon>Arthropoda</taxon>
        <taxon>Chelicerata</taxon>
        <taxon>Arachnida</taxon>
        <taxon>Araneae</taxon>
        <taxon>Araneomorphae</taxon>
        <taxon>Entelegynae</taxon>
        <taxon>Araneoidea</taxon>
        <taxon>Araneidae</taxon>
        <taxon>Caerostris</taxon>
    </lineage>
</organism>
<sequence>MVLQYQTLSQGSDPEEQPLGSRVPFSIFFPFSSNSCVTQWFRIHQRPATVKMDCGEFPPLFIYFLGAKTCHRSGLCIKKWADFPFQNILSLSD</sequence>
<accession>A0AAV4XYJ8</accession>
<comment type="caution">
    <text evidence="1">The sequence shown here is derived from an EMBL/GenBank/DDBJ whole genome shotgun (WGS) entry which is preliminary data.</text>
</comment>
<dbReference type="EMBL" id="BPLR01001092">
    <property type="protein sequence ID" value="GIY99872.1"/>
    <property type="molecule type" value="Genomic_DNA"/>
</dbReference>
<proteinExistence type="predicted"/>
<dbReference type="AlphaFoldDB" id="A0AAV4XYJ8"/>
<keyword evidence="2" id="KW-1185">Reference proteome</keyword>
<evidence type="ECO:0000313" key="1">
    <source>
        <dbReference type="EMBL" id="GIY99872.1"/>
    </source>
</evidence>
<reference evidence="1 2" key="1">
    <citation type="submission" date="2021-06" db="EMBL/GenBank/DDBJ databases">
        <title>Caerostris extrusa draft genome.</title>
        <authorList>
            <person name="Kono N."/>
            <person name="Arakawa K."/>
        </authorList>
    </citation>
    <scope>NUCLEOTIDE SEQUENCE [LARGE SCALE GENOMIC DNA]</scope>
</reference>
<protein>
    <submittedName>
        <fullName evidence="1">Uncharacterized protein</fullName>
    </submittedName>
</protein>
<gene>
    <name evidence="1" type="ORF">CEXT_423761</name>
</gene>